<feature type="compositionally biased region" description="Basic and acidic residues" evidence="1">
    <location>
        <begin position="72"/>
        <end position="81"/>
    </location>
</feature>
<evidence type="ECO:0000313" key="3">
    <source>
        <dbReference type="Proteomes" id="UP000265703"/>
    </source>
</evidence>
<dbReference type="AlphaFoldDB" id="A0A397SDY5"/>
<feature type="compositionally biased region" description="Polar residues" evidence="1">
    <location>
        <begin position="92"/>
        <end position="114"/>
    </location>
</feature>
<feature type="region of interest" description="Disordered" evidence="1">
    <location>
        <begin position="72"/>
        <end position="114"/>
    </location>
</feature>
<gene>
    <name evidence="2" type="ORF">C1645_838407</name>
</gene>
<feature type="non-terminal residue" evidence="2">
    <location>
        <position position="1"/>
    </location>
</feature>
<comment type="caution">
    <text evidence="2">The sequence shown here is derived from an EMBL/GenBank/DDBJ whole genome shotgun (WGS) entry which is preliminary data.</text>
</comment>
<protein>
    <submittedName>
        <fullName evidence="2">Uncharacterized protein</fullName>
    </submittedName>
</protein>
<dbReference type="Proteomes" id="UP000265703">
    <property type="component" value="Unassembled WGS sequence"/>
</dbReference>
<proteinExistence type="predicted"/>
<keyword evidence="3" id="KW-1185">Reference proteome</keyword>
<sequence length="114" mass="13359">FSPRILDKNKVSSRQFGKVSPRRLTRIKFRLEDLQNKVSPRRFGKISPRRLDKKGFIQTIWKDKRVYMDLNDGKESQHTSENEVDSVPMTPRNPSDIEQQLQVPENESNLGSYV</sequence>
<evidence type="ECO:0000256" key="1">
    <source>
        <dbReference type="SAM" id="MobiDB-lite"/>
    </source>
</evidence>
<organism evidence="2 3">
    <name type="scientific">Glomus cerebriforme</name>
    <dbReference type="NCBI Taxonomy" id="658196"/>
    <lineage>
        <taxon>Eukaryota</taxon>
        <taxon>Fungi</taxon>
        <taxon>Fungi incertae sedis</taxon>
        <taxon>Mucoromycota</taxon>
        <taxon>Glomeromycotina</taxon>
        <taxon>Glomeromycetes</taxon>
        <taxon>Glomerales</taxon>
        <taxon>Glomeraceae</taxon>
        <taxon>Glomus</taxon>
    </lineage>
</organism>
<dbReference type="EMBL" id="QKYT01000934">
    <property type="protein sequence ID" value="RIA80604.1"/>
    <property type="molecule type" value="Genomic_DNA"/>
</dbReference>
<name>A0A397SDY5_9GLOM</name>
<reference evidence="2 3" key="1">
    <citation type="submission" date="2018-06" db="EMBL/GenBank/DDBJ databases">
        <title>Comparative genomics reveals the genomic features of Rhizophagus irregularis, R. cerebriforme, R. diaphanum and Gigaspora rosea, and their symbiotic lifestyle signature.</title>
        <authorList>
            <person name="Morin E."/>
            <person name="San Clemente H."/>
            <person name="Chen E.C.H."/>
            <person name="De La Providencia I."/>
            <person name="Hainaut M."/>
            <person name="Kuo A."/>
            <person name="Kohler A."/>
            <person name="Murat C."/>
            <person name="Tang N."/>
            <person name="Roy S."/>
            <person name="Loubradou J."/>
            <person name="Henrissat B."/>
            <person name="Grigoriev I.V."/>
            <person name="Corradi N."/>
            <person name="Roux C."/>
            <person name="Martin F.M."/>
        </authorList>
    </citation>
    <scope>NUCLEOTIDE SEQUENCE [LARGE SCALE GENOMIC DNA]</scope>
    <source>
        <strain evidence="2 3">DAOM 227022</strain>
    </source>
</reference>
<evidence type="ECO:0000313" key="2">
    <source>
        <dbReference type="EMBL" id="RIA80604.1"/>
    </source>
</evidence>
<accession>A0A397SDY5</accession>